<evidence type="ECO:0000313" key="2">
    <source>
        <dbReference type="EMBL" id="GAB1226398.1"/>
    </source>
</evidence>
<feature type="region of interest" description="Disordered" evidence="1">
    <location>
        <begin position="45"/>
        <end position="73"/>
    </location>
</feature>
<evidence type="ECO:0000256" key="1">
    <source>
        <dbReference type="SAM" id="MobiDB-lite"/>
    </source>
</evidence>
<organism evidence="2 3">
    <name type="scientific">Entamoeba nuttalli</name>
    <dbReference type="NCBI Taxonomy" id="412467"/>
    <lineage>
        <taxon>Eukaryota</taxon>
        <taxon>Amoebozoa</taxon>
        <taxon>Evosea</taxon>
        <taxon>Archamoebae</taxon>
        <taxon>Mastigamoebida</taxon>
        <taxon>Entamoebidae</taxon>
        <taxon>Entamoeba</taxon>
    </lineage>
</organism>
<dbReference type="Proteomes" id="UP001628156">
    <property type="component" value="Unassembled WGS sequence"/>
</dbReference>
<sequence length="134" mass="15560">MNTTSFTYHPQFFISENLNMNCPRVTQNFFSAPNTLFSRLKTLSPEPLNTQQGQTLEIGDIPMEEEEEESDYNEEVFDLEDDEFSDETDETNDLLASQLIETVENIRKQSEERNKILKNIVSMNSSYIPPHSTR</sequence>
<evidence type="ECO:0000313" key="3">
    <source>
        <dbReference type="Proteomes" id="UP001628156"/>
    </source>
</evidence>
<comment type="caution">
    <text evidence="2">The sequence shown here is derived from an EMBL/GenBank/DDBJ whole genome shotgun (WGS) entry which is preliminary data.</text>
</comment>
<gene>
    <name evidence="2" type="ORF">ENUP19_0287G0009</name>
</gene>
<accession>A0ABQ0DUE7</accession>
<feature type="compositionally biased region" description="Acidic residues" evidence="1">
    <location>
        <begin position="62"/>
        <end position="73"/>
    </location>
</feature>
<name>A0ABQ0DUE7_9EUKA</name>
<protein>
    <submittedName>
        <fullName evidence="2">Uncharacterized protein</fullName>
    </submittedName>
</protein>
<dbReference type="EMBL" id="BAAFRS010000287">
    <property type="protein sequence ID" value="GAB1226398.1"/>
    <property type="molecule type" value="Genomic_DNA"/>
</dbReference>
<keyword evidence="3" id="KW-1185">Reference proteome</keyword>
<reference evidence="2 3" key="1">
    <citation type="journal article" date="2019" name="PLoS Negl. Trop. Dis.">
        <title>Whole genome sequencing of Entamoeba nuttalli reveals mammalian host-related molecular signatures and a novel octapeptide-repeat surface protein.</title>
        <authorList>
            <person name="Tanaka M."/>
            <person name="Makiuchi T."/>
            <person name="Komiyama T."/>
            <person name="Shiina T."/>
            <person name="Osaki K."/>
            <person name="Tachibana H."/>
        </authorList>
    </citation>
    <scope>NUCLEOTIDE SEQUENCE [LARGE SCALE GENOMIC DNA]</scope>
    <source>
        <strain evidence="2 3">P19-061405</strain>
    </source>
</reference>
<proteinExistence type="predicted"/>